<dbReference type="EMBL" id="JBDIME010000004">
    <property type="protein sequence ID" value="MEN2789551.1"/>
    <property type="molecule type" value="Genomic_DNA"/>
</dbReference>
<keyword evidence="3" id="KW-1185">Reference proteome</keyword>
<dbReference type="RefSeq" id="WP_343887150.1">
    <property type="nucleotide sequence ID" value="NZ_BAAAEH010000002.1"/>
</dbReference>
<evidence type="ECO:0000313" key="3">
    <source>
        <dbReference type="Proteomes" id="UP001419910"/>
    </source>
</evidence>
<comment type="caution">
    <text evidence="2">The sequence shown here is derived from an EMBL/GenBank/DDBJ whole genome shotgun (WGS) entry which is preliminary data.</text>
</comment>
<sequence>MSFAEYPHAARFETNDAPGRTEIGTASHPSLWKRSARPPRAPSRWRKAMW</sequence>
<proteinExistence type="predicted"/>
<gene>
    <name evidence="2" type="ORF">ABC974_07940</name>
</gene>
<name>A0ABU9Y161_9SPHN</name>
<accession>A0ABU9Y161</accession>
<protein>
    <submittedName>
        <fullName evidence="2">Uncharacterized protein</fullName>
    </submittedName>
</protein>
<feature type="region of interest" description="Disordered" evidence="1">
    <location>
        <begin position="1"/>
        <end position="50"/>
    </location>
</feature>
<organism evidence="2 3">
    <name type="scientific">Sphingomonas oligophenolica</name>
    <dbReference type="NCBI Taxonomy" id="301154"/>
    <lineage>
        <taxon>Bacteria</taxon>
        <taxon>Pseudomonadati</taxon>
        <taxon>Pseudomonadota</taxon>
        <taxon>Alphaproteobacteria</taxon>
        <taxon>Sphingomonadales</taxon>
        <taxon>Sphingomonadaceae</taxon>
        <taxon>Sphingomonas</taxon>
    </lineage>
</organism>
<evidence type="ECO:0000256" key="1">
    <source>
        <dbReference type="SAM" id="MobiDB-lite"/>
    </source>
</evidence>
<evidence type="ECO:0000313" key="2">
    <source>
        <dbReference type="EMBL" id="MEN2789551.1"/>
    </source>
</evidence>
<dbReference type="Proteomes" id="UP001419910">
    <property type="component" value="Unassembled WGS sequence"/>
</dbReference>
<reference evidence="2 3" key="1">
    <citation type="submission" date="2024-05" db="EMBL/GenBank/DDBJ databases">
        <authorList>
            <person name="Liu Q."/>
            <person name="Xin Y.-H."/>
        </authorList>
    </citation>
    <scope>NUCLEOTIDE SEQUENCE [LARGE SCALE GENOMIC DNA]</scope>
    <source>
        <strain evidence="2 3">CGMCC 1.10181</strain>
    </source>
</reference>